<dbReference type="EMBL" id="JALBCA010000094">
    <property type="protein sequence ID" value="KAI2383286.1"/>
    <property type="molecule type" value="Genomic_DNA"/>
</dbReference>
<sequence length="577" mass="65157">MADTFYSVPEQASKVFYEGILRGPQTEQHLIHDLEKYATVHFEGSQDPFIPVNWRFAESVSALKALEAAYTNAILHKLYGISPQKAVINTNHGILFLMSLTLFSLDPDGKNITFRDIRSDPEAKDFYLSLFNDYDTYGSLEGPYRCCASNIYKTRDDRFFHLHGSLNPSIVLEMLKFPSLPPGGEDSFERVLPMFHAALAQWKSQDIDKLSNDVFKTAGTISYDVDGYRKTEQGQANRHVGLWESFKVNESQAPCWWTDAAGNKPSNPSRPLAGLKVLDATRIIAGPAVTRGLAELGATILRITSPSIPDATIYHPEFNWGKLNAALDFNKPEDRERMKELILECDVFVSSYRPEVMEKWGFGADQVIEMCKNRPNGIIVVRLNCFGWNGPLQLRSGWQQISDAHTGVSYEFGRAMGNDEPVTPIFPNSDFCTGISGTCSVMDALVRRAETGGSYKINLALDYYNNWLVQNVGMYPENIWNRLRKRYGSPVFRHYDHMLVIISRVMTLLKEHSPDLFDAKFFETRPCPNLGISIRTIKPVVQFDEIVKLGFDIGTRSNGVDEARWPSAAYRHVATEV</sequence>
<accession>A0ACB8UQY0</accession>
<organism evidence="1">
    <name type="scientific">Ophidiomyces ophidiicola</name>
    <dbReference type="NCBI Taxonomy" id="1387563"/>
    <lineage>
        <taxon>Eukaryota</taxon>
        <taxon>Fungi</taxon>
        <taxon>Dikarya</taxon>
        <taxon>Ascomycota</taxon>
        <taxon>Pezizomycotina</taxon>
        <taxon>Eurotiomycetes</taxon>
        <taxon>Eurotiomycetidae</taxon>
        <taxon>Onygenales</taxon>
        <taxon>Onygenaceae</taxon>
        <taxon>Ophidiomyces</taxon>
    </lineage>
</organism>
<proteinExistence type="predicted"/>
<gene>
    <name evidence="1" type="ORF">LOY88_005382</name>
</gene>
<comment type="caution">
    <text evidence="1">The sequence shown here is derived from an EMBL/GenBank/DDBJ whole genome shotgun (WGS) entry which is preliminary data.</text>
</comment>
<reference evidence="1" key="1">
    <citation type="journal article" date="2022" name="bioRxiv">
        <title>Population genetic analysis of Ophidiomyces ophidiicola, the causative agent of snake fungal disease, indicates recent introductions to the USA.</title>
        <authorList>
            <person name="Ladner J.T."/>
            <person name="Palmer J.M."/>
            <person name="Ettinger C.L."/>
            <person name="Stajich J.E."/>
            <person name="Farrell T.M."/>
            <person name="Glorioso B.M."/>
            <person name="Lawson B."/>
            <person name="Price S.J."/>
            <person name="Stengle A.G."/>
            <person name="Grear D.A."/>
            <person name="Lorch J.M."/>
        </authorList>
    </citation>
    <scope>NUCLEOTIDE SEQUENCE</scope>
    <source>
        <strain evidence="1">NWHC 24266-5</strain>
    </source>
</reference>
<name>A0ACB8UQY0_9EURO</name>
<protein>
    <submittedName>
        <fullName evidence="1">Uncharacterized protein</fullName>
    </submittedName>
</protein>
<evidence type="ECO:0000313" key="1">
    <source>
        <dbReference type="EMBL" id="KAI2383286.1"/>
    </source>
</evidence>